<dbReference type="SUPFAM" id="SSF54452">
    <property type="entry name" value="MHC antigen-recognition domain"/>
    <property type="match status" value="1"/>
</dbReference>
<dbReference type="InterPro" id="IPR037055">
    <property type="entry name" value="MHC_I-like_Ag-recog_sf"/>
</dbReference>
<organism evidence="10">
    <name type="scientific">Sus scrofa</name>
    <name type="common">Pig</name>
    <dbReference type="NCBI Taxonomy" id="9823"/>
    <lineage>
        <taxon>Eukaryota</taxon>
        <taxon>Metazoa</taxon>
        <taxon>Chordata</taxon>
        <taxon>Craniata</taxon>
        <taxon>Vertebrata</taxon>
        <taxon>Euteleostomi</taxon>
        <taxon>Mammalia</taxon>
        <taxon>Eutheria</taxon>
        <taxon>Laurasiatheria</taxon>
        <taxon>Artiodactyla</taxon>
        <taxon>Suina</taxon>
        <taxon>Suidae</taxon>
        <taxon>Sus</taxon>
    </lineage>
</organism>
<dbReference type="InterPro" id="IPR011162">
    <property type="entry name" value="MHC_I/II-like_Ag-recog"/>
</dbReference>
<evidence type="ECO:0000259" key="9">
    <source>
        <dbReference type="PROSITE" id="PS50835"/>
    </source>
</evidence>
<keyword evidence="4" id="KW-0732">Signal</keyword>
<dbReference type="AlphaFoldDB" id="A0A480KSN9"/>
<feature type="transmembrane region" description="Helical" evidence="8">
    <location>
        <begin position="324"/>
        <end position="345"/>
    </location>
</feature>
<evidence type="ECO:0000256" key="1">
    <source>
        <dbReference type="ARBA" id="ARBA00004236"/>
    </source>
</evidence>
<dbReference type="PROSITE" id="PS00290">
    <property type="entry name" value="IG_MHC"/>
    <property type="match status" value="1"/>
</dbReference>
<evidence type="ECO:0000256" key="4">
    <source>
        <dbReference type="ARBA" id="ARBA00022729"/>
    </source>
</evidence>
<evidence type="ECO:0000313" key="10">
    <source>
        <dbReference type="EMBL" id="HDA64166.1"/>
    </source>
</evidence>
<dbReference type="EMBL" id="DQIR01108690">
    <property type="protein sequence ID" value="HDA64166.1"/>
    <property type="molecule type" value="Transcribed_RNA"/>
</dbReference>
<dbReference type="Pfam" id="PF07654">
    <property type="entry name" value="C1-set"/>
    <property type="match status" value="1"/>
</dbReference>
<proteinExistence type="inferred from homology"/>
<dbReference type="InterPro" id="IPR036179">
    <property type="entry name" value="Ig-like_dom_sf"/>
</dbReference>
<evidence type="ECO:0000256" key="8">
    <source>
        <dbReference type="SAM" id="Phobius"/>
    </source>
</evidence>
<dbReference type="PROSITE" id="PS50835">
    <property type="entry name" value="IG_LIKE"/>
    <property type="match status" value="1"/>
</dbReference>
<comment type="subcellular location">
    <subcellularLocation>
        <location evidence="1">Cell membrane</location>
    </subcellularLocation>
</comment>
<keyword evidence="8" id="KW-0812">Transmembrane</keyword>
<keyword evidence="5 8" id="KW-0472">Membrane</keyword>
<evidence type="ECO:0000256" key="2">
    <source>
        <dbReference type="ARBA" id="ARBA00006909"/>
    </source>
</evidence>
<dbReference type="Gene3D" id="3.30.500.10">
    <property type="entry name" value="MHC class I-like antigen recognition-like"/>
    <property type="match status" value="1"/>
</dbReference>
<dbReference type="GO" id="GO:0005886">
    <property type="term" value="C:plasma membrane"/>
    <property type="evidence" value="ECO:0007669"/>
    <property type="project" value="UniProtKB-SubCell"/>
</dbReference>
<name>A0A480KSN9_PIG</name>
<dbReference type="InterPro" id="IPR050208">
    <property type="entry name" value="MHC_class-I_related"/>
</dbReference>
<sequence length="391" mass="43878">MNVAGGSVRKLWAMDKVWFAGLCRYLSFLASVVFVLPGTVVAQHNLWYNFTVMAQDGSVQPTFFAEGRLDGQAFLRRERGTVEPQGLWAKNLSTETWRKETKDLKEKVEDLRKCLGEILGLQKEKGGLHSLQEIVSCEMGEDSHPRGVRRLYYDGELLLSCGRETHGCTVPQASAQTLALEMEKTCDMDELSRHYWAHVRGELCAKLQGYLKSWTSFTERTVPPAVTVTCSQALEGTDNLTCQAVSFSPQNISVAWYQDEKAVSPDTQQSGGVLPDGNGTYRTWVTLRVPQGEEQRFSCHVEHGGNHSVHAVPCGKAPGRQHRWWIISGALTLVIFIMTWFCSYTKMTPLVLRHRESIELEDLQQSQVLTRTASHQRPVFQPRAVSSTEGA</sequence>
<dbReference type="EMBL" id="DQIR01241956">
    <property type="protein sequence ID" value="HDB97433.1"/>
    <property type="molecule type" value="Transcribed_RNA"/>
</dbReference>
<evidence type="ECO:0000256" key="5">
    <source>
        <dbReference type="ARBA" id="ARBA00023136"/>
    </source>
</evidence>
<dbReference type="PANTHER" id="PTHR16675">
    <property type="entry name" value="MHC CLASS I-RELATED"/>
    <property type="match status" value="1"/>
</dbReference>
<dbReference type="SMART" id="SM00407">
    <property type="entry name" value="IGc1"/>
    <property type="match status" value="1"/>
</dbReference>
<dbReference type="FunFam" id="3.30.500.10:FF:000003">
    <property type="entry name" value="IgG receptor FcRn large subunit p51"/>
    <property type="match status" value="1"/>
</dbReference>
<keyword evidence="6" id="KW-1015">Disulfide bond</keyword>
<dbReference type="SUPFAM" id="SSF48726">
    <property type="entry name" value="Immunoglobulin"/>
    <property type="match status" value="1"/>
</dbReference>
<keyword evidence="8" id="KW-1133">Transmembrane helix</keyword>
<dbReference type="InterPro" id="IPR003597">
    <property type="entry name" value="Ig_C1-set"/>
</dbReference>
<reference evidence="10" key="1">
    <citation type="journal article" date="2019" name="PeerJ">
        <title>Genes of the pig, Sus scrofa, reconstructed with EvidentialGene.</title>
        <authorList>
            <person name="Gilbert D.G."/>
        </authorList>
    </citation>
    <scope>NUCLEOTIDE SEQUENCE</scope>
</reference>
<evidence type="ECO:0000256" key="3">
    <source>
        <dbReference type="ARBA" id="ARBA00022475"/>
    </source>
</evidence>
<dbReference type="FunFam" id="2.60.40.10:FF:000204">
    <property type="entry name" value="Major histocompatibility complex, class I-related protein"/>
    <property type="match status" value="1"/>
</dbReference>
<evidence type="ECO:0000256" key="6">
    <source>
        <dbReference type="ARBA" id="ARBA00023157"/>
    </source>
</evidence>
<dbReference type="Pfam" id="PF00129">
    <property type="entry name" value="MHC_I"/>
    <property type="match status" value="1"/>
</dbReference>
<feature type="domain" description="Ig-like" evidence="9">
    <location>
        <begin position="224"/>
        <end position="304"/>
    </location>
</feature>
<protein>
    <submittedName>
        <fullName evidence="10">MHC class I polypeptide-related sequence B isoform 1</fullName>
    </submittedName>
</protein>
<dbReference type="PANTHER" id="PTHR16675:SF154">
    <property type="entry name" value="MHC CLASS I POLYPEPTIDE-RELATED SEQUENCE A-RELATED"/>
    <property type="match status" value="1"/>
</dbReference>
<evidence type="ECO:0000256" key="7">
    <source>
        <dbReference type="ARBA" id="ARBA00023180"/>
    </source>
</evidence>
<keyword evidence="3" id="KW-1003">Cell membrane</keyword>
<dbReference type="Gene3D" id="2.60.40.10">
    <property type="entry name" value="Immunoglobulins"/>
    <property type="match status" value="1"/>
</dbReference>
<keyword evidence="7" id="KW-0325">Glycoprotein</keyword>
<dbReference type="SMR" id="A0A480KSN9"/>
<dbReference type="InterPro" id="IPR007110">
    <property type="entry name" value="Ig-like_dom"/>
</dbReference>
<comment type="similarity">
    <text evidence="2">Belongs to the MHC class I family.</text>
</comment>
<dbReference type="InterPro" id="IPR003006">
    <property type="entry name" value="Ig/MHC_CS"/>
</dbReference>
<dbReference type="InterPro" id="IPR011161">
    <property type="entry name" value="MHC_I-like_Ag-recog"/>
</dbReference>
<accession>A0A480KSN9</accession>
<dbReference type="InterPro" id="IPR013783">
    <property type="entry name" value="Ig-like_fold"/>
</dbReference>